<dbReference type="SUPFAM" id="SSF56712">
    <property type="entry name" value="Prokaryotic type I DNA topoisomerase"/>
    <property type="match status" value="1"/>
</dbReference>
<organism evidence="13">
    <name type="scientific">Alkalihalophilus sp. As8PL</name>
    <dbReference type="NCBI Taxonomy" id="3237103"/>
    <lineage>
        <taxon>Bacteria</taxon>
        <taxon>Bacillati</taxon>
        <taxon>Bacillota</taxon>
        <taxon>Bacilli</taxon>
        <taxon>Bacillales</taxon>
        <taxon>Bacillaceae</taxon>
        <taxon>Alkalihalophilus</taxon>
    </lineage>
</organism>
<dbReference type="GO" id="GO:0003677">
    <property type="term" value="F:DNA binding"/>
    <property type="evidence" value="ECO:0007669"/>
    <property type="project" value="UniProtKB-KW"/>
</dbReference>
<dbReference type="InterPro" id="IPR013824">
    <property type="entry name" value="Topo_IA_cen_sub1"/>
</dbReference>
<dbReference type="InterPro" id="IPR005738">
    <property type="entry name" value="TopoIII"/>
</dbReference>
<evidence type="ECO:0000256" key="3">
    <source>
        <dbReference type="ARBA" id="ARBA00012891"/>
    </source>
</evidence>
<dbReference type="NCBIfam" id="NF005829">
    <property type="entry name" value="PRK07726.1"/>
    <property type="match status" value="1"/>
</dbReference>
<evidence type="ECO:0000259" key="12">
    <source>
        <dbReference type="PROSITE" id="PS52039"/>
    </source>
</evidence>
<keyword evidence="4" id="KW-0479">Metal-binding</keyword>
<dbReference type="Pfam" id="PF01751">
    <property type="entry name" value="Toprim"/>
    <property type="match status" value="1"/>
</dbReference>
<evidence type="ECO:0000313" key="13">
    <source>
        <dbReference type="EMBL" id="XDI36321.1"/>
    </source>
</evidence>
<dbReference type="GO" id="GO:0046872">
    <property type="term" value="F:metal ion binding"/>
    <property type="evidence" value="ECO:0007669"/>
    <property type="project" value="UniProtKB-KW"/>
</dbReference>
<evidence type="ECO:0000256" key="1">
    <source>
        <dbReference type="ARBA" id="ARBA00000213"/>
    </source>
</evidence>
<evidence type="ECO:0000256" key="9">
    <source>
        <dbReference type="ARBA" id="ARBA00031985"/>
    </source>
</evidence>
<evidence type="ECO:0000256" key="7">
    <source>
        <dbReference type="ARBA" id="ARBA00023235"/>
    </source>
</evidence>
<dbReference type="AlphaFoldDB" id="A0AB39BSI6"/>
<dbReference type="InterPro" id="IPR013825">
    <property type="entry name" value="Topo_IA_cen_sub2"/>
</dbReference>
<dbReference type="InterPro" id="IPR034144">
    <property type="entry name" value="TOPRIM_TopoIII"/>
</dbReference>
<dbReference type="RefSeq" id="WP_368503782.1">
    <property type="nucleotide sequence ID" value="NZ_CP162551.1"/>
</dbReference>
<evidence type="ECO:0000256" key="11">
    <source>
        <dbReference type="ARBA" id="ARBA00032877"/>
    </source>
</evidence>
<gene>
    <name evidence="13" type="ORF">AB3N04_16695</name>
</gene>
<keyword evidence="6" id="KW-0238">DNA-binding</keyword>
<evidence type="ECO:0000256" key="8">
    <source>
        <dbReference type="ARBA" id="ARBA00030003"/>
    </source>
</evidence>
<dbReference type="Gene3D" id="1.10.290.10">
    <property type="entry name" value="Topoisomerase I, domain 4"/>
    <property type="match status" value="1"/>
</dbReference>
<dbReference type="SMART" id="SM00493">
    <property type="entry name" value="TOPRIM"/>
    <property type="match status" value="1"/>
</dbReference>
<dbReference type="PROSITE" id="PS52039">
    <property type="entry name" value="TOPO_IA_2"/>
    <property type="match status" value="1"/>
</dbReference>
<dbReference type="Pfam" id="PF13342">
    <property type="entry name" value="Toprim_Crpt"/>
    <property type="match status" value="1"/>
</dbReference>
<dbReference type="InterPro" id="IPR003601">
    <property type="entry name" value="Topo_IA_2"/>
</dbReference>
<keyword evidence="7" id="KW-0413">Isomerase</keyword>
<name>A0AB39BSI6_9BACI</name>
<dbReference type="GO" id="GO:0006310">
    <property type="term" value="P:DNA recombination"/>
    <property type="evidence" value="ECO:0007669"/>
    <property type="project" value="TreeGrafter"/>
</dbReference>
<dbReference type="InterPro" id="IPR013497">
    <property type="entry name" value="Topo_IA_cen"/>
</dbReference>
<dbReference type="InterPro" id="IPR023405">
    <property type="entry name" value="Topo_IA_core_domain"/>
</dbReference>
<dbReference type="NCBIfam" id="TIGR01056">
    <property type="entry name" value="topB"/>
    <property type="match status" value="1"/>
</dbReference>
<accession>A0AB39BSI6</accession>
<dbReference type="InterPro" id="IPR025589">
    <property type="entry name" value="Toprim_C_rpt"/>
</dbReference>
<sequence length="717" mass="80923">MKLIIAEKPDQGAKLAAPFPSKKLQGAIEIKPCATFPRGAFVTWAVGHLCELRPPEHYHQKWKAWKLDTLPILPETFEFQVSKGKYKQFQVVKKLIGNPAVSEIIMAGDAGREGELIVRLIIEQCKSTKPLKRLWLSSLTKQAVEEGFQHLKSEQETRPLYYEALSRACADWMIGMNASRAYTLLLGEKGINDIFSTGRVQTPTLALIVKREKEIKAFKSEPFWEVKATFQMEEKIYEGTWHKKGETRVQSAKQAKQIAQFCEGKSAAVTAIKEEKKRYQPPYLYNLSSLQAIANKRYKFSPKKTLDVAQKLYVKGYISYPRTDSSFITKGEADTFSTILSKLAQFKEYQAYFPLPIKSLKANRRYVNDLKVSDHYAIIPTEQVPNVEKLTGEERKIYDLIVRSLLAAHEQEAIISHSHIETTVEDRATFQSKGKQMLQEGWRKIIYNESKNNQDVLLPPLSNGEEGTVVKSNVKESMTQPPKRYTEGQLITVMKAAGKSIEDKELEKVLMEAQGLGTEATRAGIISILKDRGYMIVEKNIVSPTPKGCLLIEALGSSILASPEMTAKWEQRLSEIGEGDASSEAFMEQAKKLSIHLIEEAASQSKNWDFTQFDTSSIQRRPFKQRSKGTKKVVGTCRLCKGEIVDRGTFYGCSNYKAKKCSFTLSKTLLGKRMTEPIIKSLLEKGKTNSIKGFKKGEQSFDAVLTITNEGKINFEK</sequence>
<dbReference type="CDD" id="cd00186">
    <property type="entry name" value="TOP1Ac"/>
    <property type="match status" value="1"/>
</dbReference>
<comment type="similarity">
    <text evidence="2">Belongs to the type IA topoisomerase family.</text>
</comment>
<dbReference type="SMART" id="SM00436">
    <property type="entry name" value="TOP1Bc"/>
    <property type="match status" value="1"/>
</dbReference>
<dbReference type="PANTHER" id="PTHR11390:SF21">
    <property type="entry name" value="DNA TOPOISOMERASE 3-ALPHA"/>
    <property type="match status" value="1"/>
</dbReference>
<dbReference type="Gene3D" id="2.70.20.10">
    <property type="entry name" value="Topoisomerase I, domain 3"/>
    <property type="match status" value="1"/>
</dbReference>
<dbReference type="InterPro" id="IPR003602">
    <property type="entry name" value="Topo_IA_DNA-bd_dom"/>
</dbReference>
<dbReference type="PRINTS" id="PR00417">
    <property type="entry name" value="PRTPISMRASEI"/>
</dbReference>
<dbReference type="GO" id="GO:0006265">
    <property type="term" value="P:DNA topological change"/>
    <property type="evidence" value="ECO:0007669"/>
    <property type="project" value="InterPro"/>
</dbReference>
<dbReference type="Pfam" id="PF01131">
    <property type="entry name" value="Topoisom_bac"/>
    <property type="match status" value="1"/>
</dbReference>
<dbReference type="SMART" id="SM00437">
    <property type="entry name" value="TOP1Ac"/>
    <property type="match status" value="1"/>
</dbReference>
<dbReference type="GO" id="GO:0003917">
    <property type="term" value="F:DNA topoisomerase type I (single strand cut, ATP-independent) activity"/>
    <property type="evidence" value="ECO:0007669"/>
    <property type="project" value="UniProtKB-EC"/>
</dbReference>
<dbReference type="Gene3D" id="3.40.50.140">
    <property type="match status" value="1"/>
</dbReference>
<dbReference type="InterPro" id="IPR000380">
    <property type="entry name" value="Topo_IA"/>
</dbReference>
<dbReference type="GO" id="GO:0006281">
    <property type="term" value="P:DNA repair"/>
    <property type="evidence" value="ECO:0007669"/>
    <property type="project" value="TreeGrafter"/>
</dbReference>
<dbReference type="EMBL" id="CP162551">
    <property type="protein sequence ID" value="XDI36321.1"/>
    <property type="molecule type" value="Genomic_DNA"/>
</dbReference>
<evidence type="ECO:0000256" key="4">
    <source>
        <dbReference type="ARBA" id="ARBA00022723"/>
    </source>
</evidence>
<evidence type="ECO:0000256" key="10">
    <source>
        <dbReference type="ARBA" id="ARBA00032235"/>
    </source>
</evidence>
<dbReference type="GO" id="GO:0043597">
    <property type="term" value="C:cytoplasmic replication fork"/>
    <property type="evidence" value="ECO:0007669"/>
    <property type="project" value="TreeGrafter"/>
</dbReference>
<comment type="catalytic activity">
    <reaction evidence="1">
        <text>ATP-independent breakage of single-stranded DNA, followed by passage and rejoining.</text>
        <dbReference type="EC" id="5.6.2.1"/>
    </reaction>
</comment>
<dbReference type="InterPro" id="IPR013826">
    <property type="entry name" value="Topo_IA_cen_sub3"/>
</dbReference>
<protein>
    <recommendedName>
        <fullName evidence="3">DNA topoisomerase</fullName>
        <ecNumber evidence="3">5.6.2.1</ecNumber>
    </recommendedName>
    <alternativeName>
        <fullName evidence="11">Omega-protein</fullName>
    </alternativeName>
    <alternativeName>
        <fullName evidence="10">Relaxing enzyme</fullName>
    </alternativeName>
    <alternativeName>
        <fullName evidence="8">Swivelase</fullName>
    </alternativeName>
    <alternativeName>
        <fullName evidence="9">Untwisting enzyme</fullName>
    </alternativeName>
</protein>
<evidence type="ECO:0000256" key="2">
    <source>
        <dbReference type="ARBA" id="ARBA00009446"/>
    </source>
</evidence>
<proteinExistence type="inferred from homology"/>
<dbReference type="CDD" id="cd03362">
    <property type="entry name" value="TOPRIM_TopoIA_TopoIII"/>
    <property type="match status" value="1"/>
</dbReference>
<dbReference type="EC" id="5.6.2.1" evidence="3"/>
<dbReference type="PANTHER" id="PTHR11390">
    <property type="entry name" value="PROKARYOTIC DNA TOPOISOMERASE"/>
    <property type="match status" value="1"/>
</dbReference>
<evidence type="ECO:0000256" key="5">
    <source>
        <dbReference type="ARBA" id="ARBA00023029"/>
    </source>
</evidence>
<dbReference type="InterPro" id="IPR006171">
    <property type="entry name" value="TOPRIM_dom"/>
</dbReference>
<feature type="domain" description="Topo IA-type catalytic" evidence="12">
    <location>
        <begin position="157"/>
        <end position="598"/>
    </location>
</feature>
<evidence type="ECO:0000256" key="6">
    <source>
        <dbReference type="ARBA" id="ARBA00023125"/>
    </source>
</evidence>
<keyword evidence="5" id="KW-0799">Topoisomerase</keyword>
<dbReference type="Gene3D" id="1.10.460.10">
    <property type="entry name" value="Topoisomerase I, domain 2"/>
    <property type="match status" value="1"/>
</dbReference>
<reference evidence="13" key="1">
    <citation type="submission" date="2024-07" db="EMBL/GenBank/DDBJ databases">
        <title>Identification and characteristics of an arsenic-resistant bacterial isolate, which belongs to a novel species.</title>
        <authorList>
            <person name="Juszczyk A."/>
            <person name="Kowalczyk A."/>
            <person name="Was K."/>
            <person name="Kosowicz W."/>
            <person name="Budzyn A."/>
            <person name="Latowski D."/>
        </authorList>
    </citation>
    <scope>NUCLEOTIDE SEQUENCE</scope>
    <source>
        <strain evidence="13">As8PL</strain>
    </source>
</reference>